<dbReference type="AlphaFoldDB" id="A0A2I2FAH3"/>
<protein>
    <submittedName>
        <fullName evidence="2">Uncharacterized protein</fullName>
    </submittedName>
</protein>
<organism evidence="2 3">
    <name type="scientific">Aspergillus candidus</name>
    <dbReference type="NCBI Taxonomy" id="41067"/>
    <lineage>
        <taxon>Eukaryota</taxon>
        <taxon>Fungi</taxon>
        <taxon>Dikarya</taxon>
        <taxon>Ascomycota</taxon>
        <taxon>Pezizomycotina</taxon>
        <taxon>Eurotiomycetes</taxon>
        <taxon>Eurotiomycetidae</taxon>
        <taxon>Eurotiales</taxon>
        <taxon>Aspergillaceae</taxon>
        <taxon>Aspergillus</taxon>
        <taxon>Aspergillus subgen. Circumdati</taxon>
    </lineage>
</organism>
<gene>
    <name evidence="2" type="ORF">BDW47DRAFT_106547</name>
</gene>
<keyword evidence="1" id="KW-0812">Transmembrane</keyword>
<keyword evidence="3" id="KW-1185">Reference proteome</keyword>
<dbReference type="EMBL" id="KZ559141">
    <property type="protein sequence ID" value="PLB37627.1"/>
    <property type="molecule type" value="Genomic_DNA"/>
</dbReference>
<dbReference type="Proteomes" id="UP000234585">
    <property type="component" value="Unassembled WGS sequence"/>
</dbReference>
<proteinExistence type="predicted"/>
<evidence type="ECO:0000313" key="3">
    <source>
        <dbReference type="Proteomes" id="UP000234585"/>
    </source>
</evidence>
<name>A0A2I2FAH3_ASPCN</name>
<dbReference type="GeneID" id="36519950"/>
<evidence type="ECO:0000256" key="1">
    <source>
        <dbReference type="SAM" id="Phobius"/>
    </source>
</evidence>
<keyword evidence="1" id="KW-1133">Transmembrane helix</keyword>
<dbReference type="RefSeq" id="XP_024671639.1">
    <property type="nucleotide sequence ID" value="XM_024812790.1"/>
</dbReference>
<accession>A0A2I2FAH3</accession>
<feature type="transmembrane region" description="Helical" evidence="1">
    <location>
        <begin position="48"/>
        <end position="67"/>
    </location>
</feature>
<evidence type="ECO:0000313" key="2">
    <source>
        <dbReference type="EMBL" id="PLB37627.1"/>
    </source>
</evidence>
<reference evidence="2 3" key="1">
    <citation type="submission" date="2017-12" db="EMBL/GenBank/DDBJ databases">
        <authorList>
            <consortium name="DOE Joint Genome Institute"/>
            <person name="Haridas S."/>
            <person name="Kjaerbolling I."/>
            <person name="Vesth T.C."/>
            <person name="Frisvad J.C."/>
            <person name="Nybo J.L."/>
            <person name="Theobald S."/>
            <person name="Kuo A."/>
            <person name="Bowyer P."/>
            <person name="Matsuda Y."/>
            <person name="Mondo S."/>
            <person name="Lyhne E.K."/>
            <person name="Kogle M.E."/>
            <person name="Clum A."/>
            <person name="Lipzen A."/>
            <person name="Salamov A."/>
            <person name="Ngan C.Y."/>
            <person name="Daum C."/>
            <person name="Chiniquy J."/>
            <person name="Barry K."/>
            <person name="LaButti K."/>
            <person name="Simmons B.A."/>
            <person name="Magnuson J.K."/>
            <person name="Mortensen U.H."/>
            <person name="Larsen T.O."/>
            <person name="Grigoriev I.V."/>
            <person name="Baker S.E."/>
            <person name="Andersen M.R."/>
            <person name="Nordberg H.P."/>
            <person name="Cantor M.N."/>
            <person name="Hua S.X."/>
        </authorList>
    </citation>
    <scope>NUCLEOTIDE SEQUENCE [LARGE SCALE GENOMIC DNA]</scope>
    <source>
        <strain evidence="2 3">CBS 102.13</strain>
    </source>
</reference>
<keyword evidence="1" id="KW-0472">Membrane</keyword>
<sequence length="87" mass="9535">MTPFHMYLELMSNFCPSTVSATPPAICSLSPVAVMMMSASSVSLELRVIPFLVTVLMVSVQMLALSLRRLSKKSPFGQTHSRWSQGS</sequence>